<dbReference type="Proteomes" id="UP001295444">
    <property type="component" value="Chromosome 06"/>
</dbReference>
<dbReference type="EMBL" id="OW240917">
    <property type="protein sequence ID" value="CAH2302076.1"/>
    <property type="molecule type" value="Genomic_DNA"/>
</dbReference>
<keyword evidence="2" id="KW-1185">Reference proteome</keyword>
<sequence>MLCALPGLRLRTRDVGTLGGRGRQAASPSSPASSLVIRGAGARLWSLVGLKWWLDDGRTKRTESECSLTTRMGSCEHGCARTFKLQIGAVSHGWLFGRERVTRESTERVEIAERSGRKRDTAECSGRLQVCMLSPNWPAHSGQPKMPLVQIKW</sequence>
<reference evidence="1" key="1">
    <citation type="submission" date="2022-03" db="EMBL/GenBank/DDBJ databases">
        <authorList>
            <person name="Alioto T."/>
            <person name="Alioto T."/>
            <person name="Gomez Garrido J."/>
        </authorList>
    </citation>
    <scope>NUCLEOTIDE SEQUENCE</scope>
</reference>
<proteinExistence type="predicted"/>
<evidence type="ECO:0000313" key="1">
    <source>
        <dbReference type="EMBL" id="CAH2302076.1"/>
    </source>
</evidence>
<protein>
    <submittedName>
        <fullName evidence="1">Uncharacterized protein</fullName>
    </submittedName>
</protein>
<accession>A0AAD1SMK4</accession>
<name>A0AAD1SMK4_PELCU</name>
<organism evidence="1 2">
    <name type="scientific">Pelobates cultripes</name>
    <name type="common">Western spadefoot toad</name>
    <dbReference type="NCBI Taxonomy" id="61616"/>
    <lineage>
        <taxon>Eukaryota</taxon>
        <taxon>Metazoa</taxon>
        <taxon>Chordata</taxon>
        <taxon>Craniata</taxon>
        <taxon>Vertebrata</taxon>
        <taxon>Euteleostomi</taxon>
        <taxon>Amphibia</taxon>
        <taxon>Batrachia</taxon>
        <taxon>Anura</taxon>
        <taxon>Pelobatoidea</taxon>
        <taxon>Pelobatidae</taxon>
        <taxon>Pelobates</taxon>
    </lineage>
</organism>
<evidence type="ECO:0000313" key="2">
    <source>
        <dbReference type="Proteomes" id="UP001295444"/>
    </source>
</evidence>
<gene>
    <name evidence="1" type="ORF">PECUL_23A011960</name>
</gene>
<dbReference type="AlphaFoldDB" id="A0AAD1SMK4"/>